<dbReference type="NCBIfam" id="NF009154">
    <property type="entry name" value="PRK12497.3-3"/>
    <property type="match status" value="1"/>
</dbReference>
<evidence type="ECO:0000313" key="4">
    <source>
        <dbReference type="Proteomes" id="UP001612915"/>
    </source>
</evidence>
<keyword evidence="4" id="KW-1185">Reference proteome</keyword>
<accession>A0ABW8AMZ3</accession>
<comment type="caution">
    <text evidence="3">The sequence shown here is derived from an EMBL/GenBank/DDBJ whole genome shotgun (WGS) entry which is preliminary data.</text>
</comment>
<dbReference type="CDD" id="cd20736">
    <property type="entry name" value="PoNe_Nuclease"/>
    <property type="match status" value="1"/>
</dbReference>
<gene>
    <name evidence="3" type="ORF">ACIB24_11835</name>
</gene>
<dbReference type="InterPro" id="IPR003509">
    <property type="entry name" value="UPF0102_YraN-like"/>
</dbReference>
<protein>
    <recommendedName>
        <fullName evidence="2">UPF0102 protein ACIB24_11835</fullName>
    </recommendedName>
</protein>
<dbReference type="Proteomes" id="UP001612915">
    <property type="component" value="Unassembled WGS sequence"/>
</dbReference>
<evidence type="ECO:0000313" key="3">
    <source>
        <dbReference type="EMBL" id="MFI7587755.1"/>
    </source>
</evidence>
<organism evidence="3 4">
    <name type="scientific">Spongisporangium articulatum</name>
    <dbReference type="NCBI Taxonomy" id="3362603"/>
    <lineage>
        <taxon>Bacteria</taxon>
        <taxon>Bacillati</taxon>
        <taxon>Actinomycetota</taxon>
        <taxon>Actinomycetes</taxon>
        <taxon>Kineosporiales</taxon>
        <taxon>Kineosporiaceae</taxon>
        <taxon>Spongisporangium</taxon>
    </lineage>
</organism>
<evidence type="ECO:0000256" key="2">
    <source>
        <dbReference type="HAMAP-Rule" id="MF_00048"/>
    </source>
</evidence>
<dbReference type="SUPFAM" id="SSF52980">
    <property type="entry name" value="Restriction endonuclease-like"/>
    <property type="match status" value="1"/>
</dbReference>
<dbReference type="PANTHER" id="PTHR34039:SF1">
    <property type="entry name" value="UPF0102 PROTEIN YRAN"/>
    <property type="match status" value="1"/>
</dbReference>
<name>A0ABW8AMZ3_9ACTN</name>
<sequence>MGATTRVGRSRQAVGRDGEELVARLVVAAGWRVLARNWRCRYGELDLVALDGDCLVFCEVKTRRSVRAGHPLEAVTPDKVRRLRRLTGVWLQQYDGPFDAVRIDVFAVLHRGAGGGRLPLVEHLRAVG</sequence>
<dbReference type="EMBL" id="JBITLV010000003">
    <property type="protein sequence ID" value="MFI7587755.1"/>
    <property type="molecule type" value="Genomic_DNA"/>
</dbReference>
<dbReference type="InterPro" id="IPR011856">
    <property type="entry name" value="tRNA_endonuc-like_dom_sf"/>
</dbReference>
<reference evidence="3 4" key="1">
    <citation type="submission" date="2024-10" db="EMBL/GenBank/DDBJ databases">
        <title>The Natural Products Discovery Center: Release of the First 8490 Sequenced Strains for Exploring Actinobacteria Biosynthetic Diversity.</title>
        <authorList>
            <person name="Kalkreuter E."/>
            <person name="Kautsar S.A."/>
            <person name="Yang D."/>
            <person name="Bader C.D."/>
            <person name="Teijaro C.N."/>
            <person name="Fluegel L."/>
            <person name="Davis C.M."/>
            <person name="Simpson J.R."/>
            <person name="Lauterbach L."/>
            <person name="Steele A.D."/>
            <person name="Gui C."/>
            <person name="Meng S."/>
            <person name="Li G."/>
            <person name="Viehrig K."/>
            <person name="Ye F."/>
            <person name="Su P."/>
            <person name="Kiefer A.F."/>
            <person name="Nichols A."/>
            <person name="Cepeda A.J."/>
            <person name="Yan W."/>
            <person name="Fan B."/>
            <person name="Jiang Y."/>
            <person name="Adhikari A."/>
            <person name="Zheng C.-J."/>
            <person name="Schuster L."/>
            <person name="Cowan T.M."/>
            <person name="Smanski M.J."/>
            <person name="Chevrette M.G."/>
            <person name="De Carvalho L.P.S."/>
            <person name="Shen B."/>
        </authorList>
    </citation>
    <scope>NUCLEOTIDE SEQUENCE [LARGE SCALE GENOMIC DNA]</scope>
    <source>
        <strain evidence="3 4">NPDC049639</strain>
    </source>
</reference>
<dbReference type="InterPro" id="IPR011335">
    <property type="entry name" value="Restrct_endonuc-II-like"/>
</dbReference>
<proteinExistence type="inferred from homology"/>
<dbReference type="RefSeq" id="WP_398280024.1">
    <property type="nucleotide sequence ID" value="NZ_JBITLV010000003.1"/>
</dbReference>
<dbReference type="HAMAP" id="MF_00048">
    <property type="entry name" value="UPF0102"/>
    <property type="match status" value="1"/>
</dbReference>
<dbReference type="Gene3D" id="3.40.1350.10">
    <property type="match status" value="1"/>
</dbReference>
<dbReference type="PANTHER" id="PTHR34039">
    <property type="entry name" value="UPF0102 PROTEIN YRAN"/>
    <property type="match status" value="1"/>
</dbReference>
<dbReference type="Pfam" id="PF02021">
    <property type="entry name" value="UPF0102"/>
    <property type="match status" value="1"/>
</dbReference>
<evidence type="ECO:0000256" key="1">
    <source>
        <dbReference type="ARBA" id="ARBA00006738"/>
    </source>
</evidence>
<comment type="similarity">
    <text evidence="1 2">Belongs to the UPF0102 family.</text>
</comment>